<feature type="domain" description="N-acetyltransferase" evidence="1">
    <location>
        <begin position="4"/>
        <end position="165"/>
    </location>
</feature>
<dbReference type="Proteomes" id="UP000325286">
    <property type="component" value="Chromosome"/>
</dbReference>
<dbReference type="CDD" id="cd04301">
    <property type="entry name" value="NAT_SF"/>
    <property type="match status" value="1"/>
</dbReference>
<dbReference type="InterPro" id="IPR000182">
    <property type="entry name" value="GNAT_dom"/>
</dbReference>
<keyword evidence="3" id="KW-1185">Reference proteome</keyword>
<proteinExistence type="predicted"/>
<dbReference type="AlphaFoldDB" id="A0A5B9QXH8"/>
<dbReference type="KEGG" id="rul:UC8_06290"/>
<dbReference type="SUPFAM" id="SSF55729">
    <property type="entry name" value="Acyl-CoA N-acyltransferases (Nat)"/>
    <property type="match status" value="1"/>
</dbReference>
<organism evidence="2 3">
    <name type="scientific">Roseimaritima ulvae</name>
    <dbReference type="NCBI Taxonomy" id="980254"/>
    <lineage>
        <taxon>Bacteria</taxon>
        <taxon>Pseudomonadati</taxon>
        <taxon>Planctomycetota</taxon>
        <taxon>Planctomycetia</taxon>
        <taxon>Pirellulales</taxon>
        <taxon>Pirellulaceae</taxon>
        <taxon>Roseimaritima</taxon>
    </lineage>
</organism>
<name>A0A5B9QXH8_9BACT</name>
<dbReference type="InterPro" id="IPR016181">
    <property type="entry name" value="Acyl_CoA_acyltransferase"/>
</dbReference>
<dbReference type="GO" id="GO:0016747">
    <property type="term" value="F:acyltransferase activity, transferring groups other than amino-acyl groups"/>
    <property type="evidence" value="ECO:0007669"/>
    <property type="project" value="InterPro"/>
</dbReference>
<dbReference type="RefSeq" id="WP_068142754.1">
    <property type="nucleotide sequence ID" value="NZ_CP042914.1"/>
</dbReference>
<sequence length="342" mass="38556">MSDIEIVPYTAEHAAEVADLLNAGLARKLVGVRDVDYWNWKHEQNPCGRSLMLMARADGRVVGIRAFMRWNMRCGGEVIQAAKPVDSVTHPDYQRRGIFSRLTRQACELAAAEGVAFLFNTPNRNSKPGYLKLGWHVVGELALYAKIVRPFSAASHALRWKLAGGGLPPRDAYFSAEPQRASAVLLDQAVADLLKGRADGAAQLETLRTPEFLRWRYGDHPHLEYFAETVEDQGQLAGILVFRTNLRHGLREIMITDLIVRHNNTDAIVDRLLRQLKANTRGDYWIVCMDNCSKTSTALRAWRFWTVPKKRISLVARALRPDGLPVQQLDRWSLCFGDLEGL</sequence>
<dbReference type="OrthoDB" id="5570877at2"/>
<protein>
    <recommendedName>
        <fullName evidence="1">N-acetyltransferase domain-containing protein</fullName>
    </recommendedName>
</protein>
<evidence type="ECO:0000259" key="1">
    <source>
        <dbReference type="PROSITE" id="PS51186"/>
    </source>
</evidence>
<accession>A0A5B9QXH8</accession>
<evidence type="ECO:0000313" key="2">
    <source>
        <dbReference type="EMBL" id="QEG38671.1"/>
    </source>
</evidence>
<evidence type="ECO:0000313" key="3">
    <source>
        <dbReference type="Proteomes" id="UP000325286"/>
    </source>
</evidence>
<reference evidence="2 3" key="1">
    <citation type="submission" date="2019-08" db="EMBL/GenBank/DDBJ databases">
        <title>Deep-cultivation of Planctomycetes and their phenomic and genomic characterization uncovers novel biology.</title>
        <authorList>
            <person name="Wiegand S."/>
            <person name="Jogler M."/>
            <person name="Boedeker C."/>
            <person name="Pinto D."/>
            <person name="Vollmers J."/>
            <person name="Rivas-Marin E."/>
            <person name="Kohn T."/>
            <person name="Peeters S.H."/>
            <person name="Heuer A."/>
            <person name="Rast P."/>
            <person name="Oberbeckmann S."/>
            <person name="Bunk B."/>
            <person name="Jeske O."/>
            <person name="Meyerdierks A."/>
            <person name="Storesund J.E."/>
            <person name="Kallscheuer N."/>
            <person name="Luecker S."/>
            <person name="Lage O.M."/>
            <person name="Pohl T."/>
            <person name="Merkel B.J."/>
            <person name="Hornburger P."/>
            <person name="Mueller R.-W."/>
            <person name="Bruemmer F."/>
            <person name="Labrenz M."/>
            <person name="Spormann A.M."/>
            <person name="Op den Camp H."/>
            <person name="Overmann J."/>
            <person name="Amann R."/>
            <person name="Jetten M.S.M."/>
            <person name="Mascher T."/>
            <person name="Medema M.H."/>
            <person name="Devos D.P."/>
            <person name="Kaster A.-K."/>
            <person name="Ovreas L."/>
            <person name="Rohde M."/>
            <person name="Galperin M.Y."/>
            <person name="Jogler C."/>
        </authorList>
    </citation>
    <scope>NUCLEOTIDE SEQUENCE [LARGE SCALE GENOMIC DNA]</scope>
    <source>
        <strain evidence="2 3">UC8</strain>
    </source>
</reference>
<dbReference type="EMBL" id="CP042914">
    <property type="protein sequence ID" value="QEG38671.1"/>
    <property type="molecule type" value="Genomic_DNA"/>
</dbReference>
<dbReference type="Gene3D" id="3.40.630.30">
    <property type="match status" value="1"/>
</dbReference>
<gene>
    <name evidence="2" type="ORF">UC8_06290</name>
</gene>
<dbReference type="PROSITE" id="PS51186">
    <property type="entry name" value="GNAT"/>
    <property type="match status" value="1"/>
</dbReference>
<dbReference type="Pfam" id="PF13527">
    <property type="entry name" value="Acetyltransf_9"/>
    <property type="match status" value="1"/>
</dbReference>